<organism evidence="1 2">
    <name type="scientific">Mucilaginibacter ginkgonis</name>
    <dbReference type="NCBI Taxonomy" id="2682091"/>
    <lineage>
        <taxon>Bacteria</taxon>
        <taxon>Pseudomonadati</taxon>
        <taxon>Bacteroidota</taxon>
        <taxon>Sphingobacteriia</taxon>
        <taxon>Sphingobacteriales</taxon>
        <taxon>Sphingobacteriaceae</taxon>
        <taxon>Mucilaginibacter</taxon>
    </lineage>
</organism>
<dbReference type="Gene3D" id="1.10.260.40">
    <property type="entry name" value="lambda repressor-like DNA-binding domains"/>
    <property type="match status" value="1"/>
</dbReference>
<protein>
    <submittedName>
        <fullName evidence="1">Mobile mystery protein A</fullName>
    </submittedName>
</protein>
<evidence type="ECO:0000313" key="1">
    <source>
        <dbReference type="EMBL" id="QQL49957.1"/>
    </source>
</evidence>
<dbReference type="GO" id="GO:0003677">
    <property type="term" value="F:DNA binding"/>
    <property type="evidence" value="ECO:0007669"/>
    <property type="project" value="InterPro"/>
</dbReference>
<dbReference type="RefSeq" id="WP_157523337.1">
    <property type="nucleotide sequence ID" value="NZ_CP066775.1"/>
</dbReference>
<dbReference type="AlphaFoldDB" id="A0A7T7FAW6"/>
<accession>A0A7T7FAW6</accession>
<dbReference type="SUPFAM" id="SSF47413">
    <property type="entry name" value="lambda repressor-like DNA-binding domains"/>
    <property type="match status" value="1"/>
</dbReference>
<dbReference type="EMBL" id="CP066775">
    <property type="protein sequence ID" value="QQL49957.1"/>
    <property type="molecule type" value="Genomic_DNA"/>
</dbReference>
<dbReference type="NCBIfam" id="TIGR02612">
    <property type="entry name" value="mob_myst_A"/>
    <property type="match status" value="1"/>
</dbReference>
<dbReference type="Proteomes" id="UP000429232">
    <property type="component" value="Chromosome"/>
</dbReference>
<dbReference type="KEGG" id="mgik:GO620_000460"/>
<name>A0A7T7FAW6_9SPHI</name>
<proteinExistence type="predicted"/>
<reference evidence="1 2" key="1">
    <citation type="submission" date="2020-12" db="EMBL/GenBank/DDBJ databases">
        <title>HMF7856_wgs.fasta genome submission.</title>
        <authorList>
            <person name="Kang H."/>
            <person name="Kim H."/>
            <person name="Joh K."/>
        </authorList>
    </citation>
    <scope>NUCLEOTIDE SEQUENCE [LARGE SCALE GENOMIC DNA]</scope>
    <source>
        <strain evidence="1 2">HMF7856</strain>
    </source>
</reference>
<sequence length="156" mass="17582">MKSTKKRLAVEQLDQKLGAFKEAQHVVRPDKGWLFSIRTTLNMTLSQLAKRMNTTPQNIKAAESRESNGNITLNALNEAAAAMEMKVVYAVVPKETSLNTLIHQKAALLATQIVSRTSASMKLEDQENTKLRLAKAIQDKTEEIEEELPRYLWESN</sequence>
<dbReference type="InterPro" id="IPR013435">
    <property type="entry name" value="Mobile_mystery_prot_A"/>
</dbReference>
<keyword evidence="2" id="KW-1185">Reference proteome</keyword>
<evidence type="ECO:0000313" key="2">
    <source>
        <dbReference type="Proteomes" id="UP000429232"/>
    </source>
</evidence>
<dbReference type="InterPro" id="IPR010982">
    <property type="entry name" value="Lambda_DNA-bd_dom_sf"/>
</dbReference>
<gene>
    <name evidence="1" type="ORF">GO620_000460</name>
</gene>